<dbReference type="SUPFAM" id="SSF53383">
    <property type="entry name" value="PLP-dependent transferases"/>
    <property type="match status" value="1"/>
</dbReference>
<evidence type="ECO:0000256" key="3">
    <source>
        <dbReference type="ARBA" id="ARBA00022576"/>
    </source>
</evidence>
<keyword evidence="4" id="KW-0663">Pyridoxal phosphate</keyword>
<sequence>MDFTPVLDMESKEPLYQQLYLQMSRAIATGTISAGERLPSIRQLAKSSGVGKITVEAAYQQLLAEGYITSRERSGFFAAELDVWAEGTEHRTKPRRVEIPQKKERKLPNTRYNFHGSVVDTGAFPYREWRTCMLEAMERHAEDFAFYGDNQGEWEFRVELADYLRRARTLHCEPEQILIGTGLQQALSFMCLLLADRHRVVAVEEPGYADARVVFSHHGYEVVPIPLEDDGLSIESLERSGATVVYTTPAHQYPHGMVMPVAKRQRLLQWAGKVRGVIIENDYDGEFRYNVKPTPSLQGMDRDGTVVYIGNFSKAFSPALRLDLRCVWTIRCSLQSCWSATSLLSRPIRPRSPGICSEPCSCLCKRDIGKSMYGK</sequence>
<evidence type="ECO:0000256" key="1">
    <source>
        <dbReference type="ARBA" id="ARBA00001933"/>
    </source>
</evidence>
<dbReference type="InterPro" id="IPR004839">
    <property type="entry name" value="Aminotransferase_I/II_large"/>
</dbReference>
<dbReference type="GO" id="GO:0008483">
    <property type="term" value="F:transaminase activity"/>
    <property type="evidence" value="ECO:0007669"/>
    <property type="project" value="UniProtKB-KW"/>
</dbReference>
<keyword evidence="7" id="KW-0804">Transcription</keyword>
<organism evidence="9 10">
    <name type="scientific">Brevibacillus brevis</name>
    <name type="common">Bacillus brevis</name>
    <dbReference type="NCBI Taxonomy" id="1393"/>
    <lineage>
        <taxon>Bacteria</taxon>
        <taxon>Bacillati</taxon>
        <taxon>Bacillota</taxon>
        <taxon>Bacilli</taxon>
        <taxon>Bacillales</taxon>
        <taxon>Paenibacillaceae</taxon>
        <taxon>Brevibacillus</taxon>
    </lineage>
</organism>
<dbReference type="Pfam" id="PF00392">
    <property type="entry name" value="GntR"/>
    <property type="match status" value="1"/>
</dbReference>
<dbReference type="InterPro" id="IPR051446">
    <property type="entry name" value="HTH_trans_reg/aminotransferase"/>
</dbReference>
<keyword evidence="3 9" id="KW-0808">Transferase</keyword>
<accession>A0ABY9T066</accession>
<name>A0ABY9T066_BREBE</name>
<dbReference type="Pfam" id="PF00155">
    <property type="entry name" value="Aminotran_1_2"/>
    <property type="match status" value="1"/>
</dbReference>
<evidence type="ECO:0000259" key="8">
    <source>
        <dbReference type="PROSITE" id="PS50949"/>
    </source>
</evidence>
<dbReference type="SUPFAM" id="SSF46785">
    <property type="entry name" value="Winged helix' DNA-binding domain"/>
    <property type="match status" value="1"/>
</dbReference>
<dbReference type="Gene3D" id="1.10.10.10">
    <property type="entry name" value="Winged helix-like DNA-binding domain superfamily/Winged helix DNA-binding domain"/>
    <property type="match status" value="1"/>
</dbReference>
<dbReference type="SMART" id="SM00345">
    <property type="entry name" value="HTH_GNTR"/>
    <property type="match status" value="1"/>
</dbReference>
<evidence type="ECO:0000256" key="7">
    <source>
        <dbReference type="ARBA" id="ARBA00023163"/>
    </source>
</evidence>
<dbReference type="PANTHER" id="PTHR46577:SF1">
    <property type="entry name" value="HTH-TYPE TRANSCRIPTIONAL REGULATORY PROTEIN GABR"/>
    <property type="match status" value="1"/>
</dbReference>
<reference evidence="9 10" key="1">
    <citation type="submission" date="2023-09" db="EMBL/GenBank/DDBJ databases">
        <title>Complete Genome and Methylome dissection of Bacillus brevis NEB573 original source of BbsI restriction endonuclease.</title>
        <authorList>
            <person name="Fomenkov A."/>
            <person name="Roberts R.D."/>
        </authorList>
    </citation>
    <scope>NUCLEOTIDE SEQUENCE [LARGE SCALE GENOMIC DNA]</scope>
    <source>
        <strain evidence="9 10">NEB573</strain>
    </source>
</reference>
<dbReference type="PROSITE" id="PS50949">
    <property type="entry name" value="HTH_GNTR"/>
    <property type="match status" value="1"/>
</dbReference>
<keyword evidence="10" id="KW-1185">Reference proteome</keyword>
<protein>
    <submittedName>
        <fullName evidence="9">PLP-dependent aminotransferase family protein</fullName>
    </submittedName>
</protein>
<evidence type="ECO:0000256" key="5">
    <source>
        <dbReference type="ARBA" id="ARBA00023015"/>
    </source>
</evidence>
<dbReference type="PANTHER" id="PTHR46577">
    <property type="entry name" value="HTH-TYPE TRANSCRIPTIONAL REGULATORY PROTEIN GABR"/>
    <property type="match status" value="1"/>
</dbReference>
<keyword evidence="3 9" id="KW-0032">Aminotransferase</keyword>
<evidence type="ECO:0000313" key="10">
    <source>
        <dbReference type="Proteomes" id="UP001256827"/>
    </source>
</evidence>
<dbReference type="CDD" id="cd00609">
    <property type="entry name" value="AAT_like"/>
    <property type="match status" value="1"/>
</dbReference>
<dbReference type="Gene3D" id="3.40.640.10">
    <property type="entry name" value="Type I PLP-dependent aspartate aminotransferase-like (Major domain)"/>
    <property type="match status" value="1"/>
</dbReference>
<dbReference type="InterPro" id="IPR036388">
    <property type="entry name" value="WH-like_DNA-bd_sf"/>
</dbReference>
<gene>
    <name evidence="9" type="ORF">RGB73_22795</name>
</gene>
<dbReference type="Proteomes" id="UP001256827">
    <property type="component" value="Chromosome"/>
</dbReference>
<keyword evidence="6" id="KW-0238">DNA-binding</keyword>
<keyword evidence="5" id="KW-0805">Transcription regulation</keyword>
<comment type="cofactor">
    <cofactor evidence="1">
        <name>pyridoxal 5'-phosphate</name>
        <dbReference type="ChEBI" id="CHEBI:597326"/>
    </cofactor>
</comment>
<evidence type="ECO:0000313" key="9">
    <source>
        <dbReference type="EMBL" id="WNC13500.1"/>
    </source>
</evidence>
<proteinExistence type="inferred from homology"/>
<dbReference type="RefSeq" id="WP_310765009.1">
    <property type="nucleotide sequence ID" value="NZ_CP134050.1"/>
</dbReference>
<evidence type="ECO:0000256" key="6">
    <source>
        <dbReference type="ARBA" id="ARBA00023125"/>
    </source>
</evidence>
<comment type="similarity">
    <text evidence="2">In the C-terminal section; belongs to the class-I pyridoxal-phosphate-dependent aminotransferase family.</text>
</comment>
<dbReference type="CDD" id="cd07377">
    <property type="entry name" value="WHTH_GntR"/>
    <property type="match status" value="1"/>
</dbReference>
<evidence type="ECO:0000256" key="2">
    <source>
        <dbReference type="ARBA" id="ARBA00005384"/>
    </source>
</evidence>
<dbReference type="InterPro" id="IPR036390">
    <property type="entry name" value="WH_DNA-bd_sf"/>
</dbReference>
<dbReference type="InterPro" id="IPR015421">
    <property type="entry name" value="PyrdxlP-dep_Trfase_major"/>
</dbReference>
<dbReference type="InterPro" id="IPR000524">
    <property type="entry name" value="Tscrpt_reg_HTH_GntR"/>
</dbReference>
<evidence type="ECO:0000256" key="4">
    <source>
        <dbReference type="ARBA" id="ARBA00022898"/>
    </source>
</evidence>
<feature type="domain" description="HTH gntR-type" evidence="8">
    <location>
        <begin position="13"/>
        <end position="81"/>
    </location>
</feature>
<dbReference type="InterPro" id="IPR015424">
    <property type="entry name" value="PyrdxlP-dep_Trfase"/>
</dbReference>
<dbReference type="EMBL" id="CP134050">
    <property type="protein sequence ID" value="WNC13500.1"/>
    <property type="molecule type" value="Genomic_DNA"/>
</dbReference>